<organism evidence="13 14">
    <name type="scientific">Pseudohalioglobus sediminis</name>
    <dbReference type="NCBI Taxonomy" id="2606449"/>
    <lineage>
        <taxon>Bacteria</taxon>
        <taxon>Pseudomonadati</taxon>
        <taxon>Pseudomonadota</taxon>
        <taxon>Gammaproteobacteria</taxon>
        <taxon>Cellvibrionales</taxon>
        <taxon>Halieaceae</taxon>
        <taxon>Pseudohalioglobus</taxon>
    </lineage>
</organism>
<comment type="caution">
    <text evidence="13">The sequence shown here is derived from an EMBL/GenBank/DDBJ whole genome shotgun (WGS) entry which is preliminary data.</text>
</comment>
<feature type="transmembrane region" description="Helical" evidence="12">
    <location>
        <begin position="296"/>
        <end position="316"/>
    </location>
</feature>
<keyword evidence="3" id="KW-0813">Transport</keyword>
<evidence type="ECO:0000256" key="8">
    <source>
        <dbReference type="ARBA" id="ARBA00023065"/>
    </source>
</evidence>
<keyword evidence="14" id="KW-1185">Reference proteome</keyword>
<dbReference type="SUPFAM" id="SSF143865">
    <property type="entry name" value="CorA soluble domain-like"/>
    <property type="match status" value="1"/>
</dbReference>
<evidence type="ECO:0000256" key="10">
    <source>
        <dbReference type="ARBA" id="ARBA00034269"/>
    </source>
</evidence>
<dbReference type="InterPro" id="IPR045861">
    <property type="entry name" value="CorA_cytoplasmic_dom"/>
</dbReference>
<evidence type="ECO:0000256" key="3">
    <source>
        <dbReference type="ARBA" id="ARBA00022448"/>
    </source>
</evidence>
<evidence type="ECO:0000256" key="1">
    <source>
        <dbReference type="ARBA" id="ARBA00004651"/>
    </source>
</evidence>
<evidence type="ECO:0000256" key="9">
    <source>
        <dbReference type="ARBA" id="ARBA00023136"/>
    </source>
</evidence>
<gene>
    <name evidence="13" type="ORF">F0M18_00840</name>
</gene>
<dbReference type="GO" id="GO:0050897">
    <property type="term" value="F:cobalt ion binding"/>
    <property type="evidence" value="ECO:0007669"/>
    <property type="project" value="TreeGrafter"/>
</dbReference>
<dbReference type="SUPFAM" id="SSF144083">
    <property type="entry name" value="Magnesium transport protein CorA, transmembrane region"/>
    <property type="match status" value="1"/>
</dbReference>
<dbReference type="Pfam" id="PF01544">
    <property type="entry name" value="CorA"/>
    <property type="match status" value="1"/>
</dbReference>
<accession>A0A5B0X429</accession>
<dbReference type="EMBL" id="VTUX01000001">
    <property type="protein sequence ID" value="KAA1194023.1"/>
    <property type="molecule type" value="Genomic_DNA"/>
</dbReference>
<dbReference type="Gene3D" id="1.20.58.340">
    <property type="entry name" value="Magnesium transport protein CorA, transmembrane region"/>
    <property type="match status" value="2"/>
</dbReference>
<evidence type="ECO:0000256" key="4">
    <source>
        <dbReference type="ARBA" id="ARBA00022475"/>
    </source>
</evidence>
<dbReference type="CDD" id="cd12822">
    <property type="entry name" value="TmCorA-like"/>
    <property type="match status" value="1"/>
</dbReference>
<dbReference type="Proteomes" id="UP000323708">
    <property type="component" value="Unassembled WGS sequence"/>
</dbReference>
<comment type="subcellular location">
    <subcellularLocation>
        <location evidence="1">Cell membrane</location>
        <topology evidence="1">Multi-pass membrane protein</topology>
    </subcellularLocation>
</comment>
<dbReference type="GO" id="GO:0015095">
    <property type="term" value="F:magnesium ion transmembrane transporter activity"/>
    <property type="evidence" value="ECO:0007669"/>
    <property type="project" value="TreeGrafter"/>
</dbReference>
<evidence type="ECO:0000256" key="6">
    <source>
        <dbReference type="ARBA" id="ARBA00022842"/>
    </source>
</evidence>
<comment type="similarity">
    <text evidence="2">Belongs to the CorA metal ion transporter (MIT) (TC 1.A.35) family.</text>
</comment>
<dbReference type="Gene3D" id="3.30.460.20">
    <property type="entry name" value="CorA soluble domain-like"/>
    <property type="match status" value="1"/>
</dbReference>
<dbReference type="PANTHER" id="PTHR46494">
    <property type="entry name" value="CORA FAMILY METAL ION TRANSPORTER (EUROFUNG)"/>
    <property type="match status" value="1"/>
</dbReference>
<evidence type="ECO:0000256" key="2">
    <source>
        <dbReference type="ARBA" id="ARBA00009765"/>
    </source>
</evidence>
<dbReference type="GO" id="GO:0000287">
    <property type="term" value="F:magnesium ion binding"/>
    <property type="evidence" value="ECO:0007669"/>
    <property type="project" value="TreeGrafter"/>
</dbReference>
<dbReference type="PANTHER" id="PTHR46494:SF1">
    <property type="entry name" value="CORA FAMILY METAL ION TRANSPORTER (EUROFUNG)"/>
    <property type="match status" value="1"/>
</dbReference>
<name>A0A5B0X429_9GAMM</name>
<evidence type="ECO:0000313" key="13">
    <source>
        <dbReference type="EMBL" id="KAA1194023.1"/>
    </source>
</evidence>
<evidence type="ECO:0000313" key="14">
    <source>
        <dbReference type="Proteomes" id="UP000323708"/>
    </source>
</evidence>
<protein>
    <submittedName>
        <fullName evidence="13">Magnesium transporter CorA family protein</fullName>
    </submittedName>
</protein>
<feature type="transmembrane region" description="Helical" evidence="12">
    <location>
        <begin position="264"/>
        <end position="284"/>
    </location>
</feature>
<keyword evidence="9 12" id="KW-0472">Membrane</keyword>
<comment type="function">
    <text evidence="11">Mediates influx of magnesium ions. Alternates between open and closed states. Activated by low cytoplasmic Mg(2+) levels. Inactive when cytoplasmic Mg(2+) levels are high.</text>
</comment>
<evidence type="ECO:0000256" key="12">
    <source>
        <dbReference type="SAM" id="Phobius"/>
    </source>
</evidence>
<sequence>MIRTVLTSNDGVRQEGGIELLSLWRDDQANWLWLDIEDSASEDSRALLESMGCNPLAINDAFRMRHPPKIEAFDEHCFLLFRGIARMDATLEVEHQQIAVWAGERFLITFHRQASISVNHIWNRQSSEPSPRAPGELALMLLHYACGRYLDTLLEFEDRLGDLEDGLLSEHSEEDMKALVAYRTRLRKLRRTFSYHKDITEQALRLPQQLFPHLGEELEHVRRDVYDRCERLHSLCQMYYELCGDLVEGHISLSSHNLNQTMKVLTIISALFVPLTFIAGIYGMNFEVMPELRWPYAYFVVLGFMATLTVALLILFRRVRWL</sequence>
<reference evidence="13 14" key="1">
    <citation type="submission" date="2019-09" db="EMBL/GenBank/DDBJ databases">
        <authorList>
            <person name="Chen X.-Y."/>
        </authorList>
    </citation>
    <scope>NUCLEOTIDE SEQUENCE [LARGE SCALE GENOMIC DNA]</scope>
    <source>
        <strain evidence="13 14">NY5</strain>
    </source>
</reference>
<evidence type="ECO:0000256" key="7">
    <source>
        <dbReference type="ARBA" id="ARBA00022989"/>
    </source>
</evidence>
<comment type="catalytic activity">
    <reaction evidence="10">
        <text>Mg(2+)(in) = Mg(2+)(out)</text>
        <dbReference type="Rhea" id="RHEA:29827"/>
        <dbReference type="ChEBI" id="CHEBI:18420"/>
    </reaction>
</comment>
<evidence type="ECO:0000256" key="5">
    <source>
        <dbReference type="ARBA" id="ARBA00022692"/>
    </source>
</evidence>
<dbReference type="GO" id="GO:0015087">
    <property type="term" value="F:cobalt ion transmembrane transporter activity"/>
    <property type="evidence" value="ECO:0007669"/>
    <property type="project" value="TreeGrafter"/>
</dbReference>
<proteinExistence type="inferred from homology"/>
<evidence type="ECO:0000256" key="11">
    <source>
        <dbReference type="ARBA" id="ARBA00045497"/>
    </source>
</evidence>
<dbReference type="InterPro" id="IPR045863">
    <property type="entry name" value="CorA_TM1_TM2"/>
</dbReference>
<dbReference type="InterPro" id="IPR002523">
    <property type="entry name" value="MgTranspt_CorA/ZnTranspt_ZntB"/>
</dbReference>
<keyword evidence="7 12" id="KW-1133">Transmembrane helix</keyword>
<dbReference type="FunFam" id="1.20.58.340:FF:000004">
    <property type="entry name" value="Magnesium transport protein CorA"/>
    <property type="match status" value="1"/>
</dbReference>
<keyword evidence="4" id="KW-1003">Cell membrane</keyword>
<dbReference type="GO" id="GO:0005886">
    <property type="term" value="C:plasma membrane"/>
    <property type="evidence" value="ECO:0007669"/>
    <property type="project" value="UniProtKB-SubCell"/>
</dbReference>
<keyword evidence="8" id="KW-0406">Ion transport</keyword>
<dbReference type="AlphaFoldDB" id="A0A5B0X429"/>
<keyword evidence="5 12" id="KW-0812">Transmembrane</keyword>
<keyword evidence="6" id="KW-0460">Magnesium</keyword>